<proteinExistence type="predicted"/>
<keyword evidence="1" id="KW-1133">Transmembrane helix</keyword>
<sequence length="78" mass="8417">MARRINKHNAMTVISATILIGTELVAVAAAGGWAVANLFQFGSYGMYALQALFMILAFYGIHAFFKSATRAEPIFESG</sequence>
<evidence type="ECO:0000313" key="3">
    <source>
        <dbReference type="Proteomes" id="UP000602745"/>
    </source>
</evidence>
<dbReference type="AlphaFoldDB" id="A0A8J3DYD4"/>
<organism evidence="2 3">
    <name type="scientific">Agaricicola taiwanensis</name>
    <dbReference type="NCBI Taxonomy" id="591372"/>
    <lineage>
        <taxon>Bacteria</taxon>
        <taxon>Pseudomonadati</taxon>
        <taxon>Pseudomonadota</taxon>
        <taxon>Alphaproteobacteria</taxon>
        <taxon>Rhodobacterales</taxon>
        <taxon>Paracoccaceae</taxon>
        <taxon>Agaricicola</taxon>
    </lineage>
</organism>
<protein>
    <submittedName>
        <fullName evidence="2">Uncharacterized protein</fullName>
    </submittedName>
</protein>
<feature type="transmembrane region" description="Helical" evidence="1">
    <location>
        <begin position="12"/>
        <end position="35"/>
    </location>
</feature>
<keyword evidence="1" id="KW-0472">Membrane</keyword>
<gene>
    <name evidence="2" type="ORF">GCM10007276_32820</name>
</gene>
<feature type="transmembrane region" description="Helical" evidence="1">
    <location>
        <begin position="47"/>
        <end position="65"/>
    </location>
</feature>
<keyword evidence="3" id="KW-1185">Reference proteome</keyword>
<comment type="caution">
    <text evidence="2">The sequence shown here is derived from an EMBL/GenBank/DDBJ whole genome shotgun (WGS) entry which is preliminary data.</text>
</comment>
<dbReference type="Proteomes" id="UP000602745">
    <property type="component" value="Unassembled WGS sequence"/>
</dbReference>
<evidence type="ECO:0000256" key="1">
    <source>
        <dbReference type="SAM" id="Phobius"/>
    </source>
</evidence>
<dbReference type="RefSeq" id="WP_188410910.1">
    <property type="nucleotide sequence ID" value="NZ_BMCP01000006.1"/>
</dbReference>
<reference evidence="2" key="1">
    <citation type="journal article" date="2014" name="Int. J. Syst. Evol. Microbiol.">
        <title>Complete genome sequence of Corynebacterium casei LMG S-19264T (=DSM 44701T), isolated from a smear-ripened cheese.</title>
        <authorList>
            <consortium name="US DOE Joint Genome Institute (JGI-PGF)"/>
            <person name="Walter F."/>
            <person name="Albersmeier A."/>
            <person name="Kalinowski J."/>
            <person name="Ruckert C."/>
        </authorList>
    </citation>
    <scope>NUCLEOTIDE SEQUENCE</scope>
    <source>
        <strain evidence="2">CCM 7684</strain>
    </source>
</reference>
<name>A0A8J3DYD4_9RHOB</name>
<keyword evidence="1" id="KW-0812">Transmembrane</keyword>
<dbReference type="EMBL" id="BMCP01000006">
    <property type="protein sequence ID" value="GGE53211.1"/>
    <property type="molecule type" value="Genomic_DNA"/>
</dbReference>
<reference evidence="2" key="2">
    <citation type="submission" date="2020-09" db="EMBL/GenBank/DDBJ databases">
        <authorList>
            <person name="Sun Q."/>
            <person name="Sedlacek I."/>
        </authorList>
    </citation>
    <scope>NUCLEOTIDE SEQUENCE</scope>
    <source>
        <strain evidence="2">CCM 7684</strain>
    </source>
</reference>
<evidence type="ECO:0000313" key="2">
    <source>
        <dbReference type="EMBL" id="GGE53211.1"/>
    </source>
</evidence>
<accession>A0A8J3DYD4</accession>